<dbReference type="InterPro" id="IPR051673">
    <property type="entry name" value="SSDNA_exonuclease_RecJ"/>
</dbReference>
<dbReference type="InterPro" id="IPR041122">
    <property type="entry name" value="RecJ_OB"/>
</dbReference>
<evidence type="ECO:0000259" key="8">
    <source>
        <dbReference type="Pfam" id="PF17768"/>
    </source>
</evidence>
<dbReference type="Gene3D" id="3.90.1640.30">
    <property type="match status" value="1"/>
</dbReference>
<dbReference type="RefSeq" id="WP_021993428.1">
    <property type="nucleotide sequence ID" value="NZ_JAUEIE010000025.1"/>
</dbReference>
<dbReference type="Pfam" id="PF02272">
    <property type="entry name" value="DHHA1"/>
    <property type="match status" value="1"/>
</dbReference>
<name>A0AAW7JWU5_9BACT</name>
<dbReference type="GO" id="GO:0003676">
    <property type="term" value="F:nucleic acid binding"/>
    <property type="evidence" value="ECO:0007669"/>
    <property type="project" value="InterPro"/>
</dbReference>
<gene>
    <name evidence="10" type="primary">recJ</name>
    <name evidence="9" type="ORF">QVN81_12820</name>
    <name evidence="10" type="ORF">QVN84_12425</name>
</gene>
<dbReference type="Proteomes" id="UP001167831">
    <property type="component" value="Unassembled WGS sequence"/>
</dbReference>
<accession>A0AAW7JWU5</accession>
<evidence type="ECO:0000313" key="9">
    <source>
        <dbReference type="EMBL" id="MDN0023884.1"/>
    </source>
</evidence>
<evidence type="ECO:0000256" key="1">
    <source>
        <dbReference type="ARBA" id="ARBA00005915"/>
    </source>
</evidence>
<evidence type="ECO:0000313" key="11">
    <source>
        <dbReference type="Proteomes" id="UP001167831"/>
    </source>
</evidence>
<keyword evidence="5 10" id="KW-0269">Exonuclease</keyword>
<dbReference type="InterPro" id="IPR038763">
    <property type="entry name" value="DHH_sf"/>
</dbReference>
<dbReference type="PANTHER" id="PTHR30255">
    <property type="entry name" value="SINGLE-STRANDED-DNA-SPECIFIC EXONUCLEASE RECJ"/>
    <property type="match status" value="1"/>
</dbReference>
<protein>
    <recommendedName>
        <fullName evidence="2">Single-stranded-DNA-specific exonuclease RecJ</fullName>
    </recommendedName>
</protein>
<evidence type="ECO:0000313" key="12">
    <source>
        <dbReference type="Proteomes" id="UP001168478"/>
    </source>
</evidence>
<dbReference type="Gene3D" id="3.10.310.30">
    <property type="match status" value="1"/>
</dbReference>
<feature type="domain" description="DHHA1" evidence="7">
    <location>
        <begin position="354"/>
        <end position="444"/>
    </location>
</feature>
<dbReference type="InterPro" id="IPR004610">
    <property type="entry name" value="RecJ"/>
</dbReference>
<dbReference type="EMBL" id="JAUEIE010000025">
    <property type="protein sequence ID" value="MDN0023884.1"/>
    <property type="molecule type" value="Genomic_DNA"/>
</dbReference>
<dbReference type="GO" id="GO:0006281">
    <property type="term" value="P:DNA repair"/>
    <property type="evidence" value="ECO:0007669"/>
    <property type="project" value="InterPro"/>
</dbReference>
<evidence type="ECO:0000256" key="4">
    <source>
        <dbReference type="ARBA" id="ARBA00022801"/>
    </source>
</evidence>
<evidence type="ECO:0000313" key="10">
    <source>
        <dbReference type="EMBL" id="MDN0026315.1"/>
    </source>
</evidence>
<dbReference type="NCBIfam" id="TIGR00644">
    <property type="entry name" value="recJ"/>
    <property type="match status" value="1"/>
</dbReference>
<dbReference type="GO" id="GO:0008409">
    <property type="term" value="F:5'-3' exonuclease activity"/>
    <property type="evidence" value="ECO:0007669"/>
    <property type="project" value="InterPro"/>
</dbReference>
<feature type="domain" description="RecJ OB" evidence="8">
    <location>
        <begin position="459"/>
        <end position="567"/>
    </location>
</feature>
<evidence type="ECO:0000259" key="7">
    <source>
        <dbReference type="Pfam" id="PF02272"/>
    </source>
</evidence>
<reference evidence="10" key="1">
    <citation type="submission" date="2023-06" db="EMBL/GenBank/DDBJ databases">
        <authorList>
            <person name="Zeman M."/>
            <person name="Kubasova T."/>
            <person name="Jahodarova E."/>
            <person name="Nykrynova M."/>
            <person name="Rychlik I."/>
        </authorList>
    </citation>
    <scope>NUCLEOTIDE SEQUENCE</scope>
    <source>
        <strain evidence="10">ET15</strain>
        <strain evidence="9">ET37</strain>
    </source>
</reference>
<dbReference type="InterPro" id="IPR001667">
    <property type="entry name" value="DDH_dom"/>
</dbReference>
<dbReference type="SUPFAM" id="SSF64182">
    <property type="entry name" value="DHH phosphoesterases"/>
    <property type="match status" value="1"/>
</dbReference>
<comment type="similarity">
    <text evidence="1">Belongs to the RecJ family.</text>
</comment>
<dbReference type="PANTHER" id="PTHR30255:SF2">
    <property type="entry name" value="SINGLE-STRANDED-DNA-SPECIFIC EXONUCLEASE RECJ"/>
    <property type="match status" value="1"/>
</dbReference>
<evidence type="ECO:0000259" key="6">
    <source>
        <dbReference type="Pfam" id="PF01368"/>
    </source>
</evidence>
<feature type="domain" description="DDH" evidence="6">
    <location>
        <begin position="82"/>
        <end position="229"/>
    </location>
</feature>
<sequence>MLFKWNYKPPTSEEIKAAEELGEKLNISPILAGLLIKRGITTESAAKRFFHPQLSDLINPFLMKDMDVAVDRLNDAMGRKERIMVYGDYDVDGCTAVALVYRFLLQFYSNIEYYIPDRYDEGYGLSKKGIDYAHANNVKLIIILDCGIKAAEEIAYAKSLGIDFIICDHHVPDEDMPQAVAILNPKRSDDTYPFKHLCGCGIGFKFMQAFAKNNGIPFSRLMPLLDLCAVSIAADIVPVTDENRILAYHGLKILNQNPSTGLKAIIDICGLNNREIAMSDIVFKIGPRINASGRIENGRESVDLLVEKEFSHALEKAKHIDCYNEQRKDIDKQMTEEANQIVARLESQRHRSSIVLYDENWKKGVIGIVASRLTEIYFRPTVVLTRDGDLATGSARSVTGFDVYSAIKSCRDILLNFGGHTYAAGLTLKWDDIPEFRQRFQKYVDNHIQPEQTEAMLNIDTVIDFKDITKRLHNDLKKFSPFGPCNPKPIFCTVGVYDYGTSKVVGREQEHIKLELVDSKSSNVVNGIAFGQSASARYIKSKRSFDIAYTLEDNVFKKNMVQLQIEDIRPAEEEDNVQAEPHPF</sequence>
<dbReference type="EMBL" id="JAUEIF010000016">
    <property type="protein sequence ID" value="MDN0026315.1"/>
    <property type="molecule type" value="Genomic_DNA"/>
</dbReference>
<keyword evidence="3" id="KW-0540">Nuclease</keyword>
<evidence type="ECO:0000256" key="5">
    <source>
        <dbReference type="ARBA" id="ARBA00022839"/>
    </source>
</evidence>
<dbReference type="AlphaFoldDB" id="A0AAW7JWU5"/>
<evidence type="ECO:0000256" key="3">
    <source>
        <dbReference type="ARBA" id="ARBA00022722"/>
    </source>
</evidence>
<keyword evidence="4" id="KW-0378">Hydrolase</keyword>
<dbReference type="GO" id="GO:0006310">
    <property type="term" value="P:DNA recombination"/>
    <property type="evidence" value="ECO:0007669"/>
    <property type="project" value="InterPro"/>
</dbReference>
<proteinExistence type="inferred from homology"/>
<dbReference type="Pfam" id="PF17768">
    <property type="entry name" value="RecJ_OB"/>
    <property type="match status" value="1"/>
</dbReference>
<dbReference type="InterPro" id="IPR003156">
    <property type="entry name" value="DHHA1_dom"/>
</dbReference>
<reference evidence="10" key="2">
    <citation type="submission" date="2023-08" db="EMBL/GenBank/DDBJ databases">
        <title>Identification and characterization of horizontal gene transfer across gut microbiota members of farm animals based on homology search.</title>
        <authorList>
            <person name="Schwarzerova J."/>
            <person name="Nykrynova M."/>
            <person name="Jureckova K."/>
            <person name="Cejkova D."/>
            <person name="Rychlik I."/>
        </authorList>
    </citation>
    <scope>NUCLEOTIDE SEQUENCE</scope>
    <source>
        <strain evidence="10">ET15</strain>
        <strain evidence="9">ET37</strain>
    </source>
</reference>
<organism evidence="10 12">
    <name type="scientific">Leyella lascolaii</name>
    <dbReference type="NCBI Taxonomy" id="1776379"/>
    <lineage>
        <taxon>Bacteria</taxon>
        <taxon>Pseudomonadati</taxon>
        <taxon>Bacteroidota</taxon>
        <taxon>Bacteroidia</taxon>
        <taxon>Bacteroidales</taxon>
        <taxon>Prevotellaceae</taxon>
        <taxon>Leyella</taxon>
    </lineage>
</organism>
<comment type="caution">
    <text evidence="10">The sequence shown here is derived from an EMBL/GenBank/DDBJ whole genome shotgun (WGS) entry which is preliminary data.</text>
</comment>
<evidence type="ECO:0000256" key="2">
    <source>
        <dbReference type="ARBA" id="ARBA00019841"/>
    </source>
</evidence>
<dbReference type="Proteomes" id="UP001168478">
    <property type="component" value="Unassembled WGS sequence"/>
</dbReference>
<dbReference type="Pfam" id="PF01368">
    <property type="entry name" value="DHH"/>
    <property type="match status" value="1"/>
</dbReference>
<keyword evidence="11" id="KW-1185">Reference proteome</keyword>